<comment type="caution">
    <text evidence="2">The sequence shown here is derived from an EMBL/GenBank/DDBJ whole genome shotgun (WGS) entry which is preliminary data.</text>
</comment>
<proteinExistence type="predicted"/>
<evidence type="ECO:0000313" key="3">
    <source>
        <dbReference type="Proteomes" id="UP000541154"/>
    </source>
</evidence>
<dbReference type="InterPro" id="IPR036259">
    <property type="entry name" value="MFS_trans_sf"/>
</dbReference>
<dbReference type="EMBL" id="SPNV01000307">
    <property type="protein sequence ID" value="KAF5856607.1"/>
    <property type="molecule type" value="Genomic_DNA"/>
</dbReference>
<feature type="transmembrane region" description="Helical" evidence="1">
    <location>
        <begin position="142"/>
        <end position="161"/>
    </location>
</feature>
<dbReference type="PANTHER" id="PTHR11654">
    <property type="entry name" value="OLIGOPEPTIDE TRANSPORTER-RELATED"/>
    <property type="match status" value="1"/>
</dbReference>
<accession>A0A8H6E261</accession>
<feature type="transmembrane region" description="Helical" evidence="1">
    <location>
        <begin position="199"/>
        <end position="215"/>
    </location>
</feature>
<gene>
    <name evidence="2" type="ORF">ETB97_007108</name>
</gene>
<evidence type="ECO:0000313" key="2">
    <source>
        <dbReference type="EMBL" id="KAF5856607.1"/>
    </source>
</evidence>
<keyword evidence="1" id="KW-0472">Membrane</keyword>
<feature type="non-terminal residue" evidence="2">
    <location>
        <position position="223"/>
    </location>
</feature>
<reference evidence="2 3" key="1">
    <citation type="submission" date="2019-04" db="EMBL/GenBank/DDBJ databases">
        <title>Aspergillus burnettii sp. nov., novel species from soil in southeast Queensland.</title>
        <authorList>
            <person name="Gilchrist C.L.M."/>
            <person name="Pitt J.I."/>
            <person name="Lange L."/>
            <person name="Lacey H.J."/>
            <person name="Vuong D."/>
            <person name="Midgley D.J."/>
            <person name="Greenfield P."/>
            <person name="Bradbury M."/>
            <person name="Lacey E."/>
            <person name="Busk P.K."/>
            <person name="Pilgaard B."/>
            <person name="Chooi Y.H."/>
            <person name="Piggott A.M."/>
        </authorList>
    </citation>
    <scope>NUCLEOTIDE SEQUENCE [LARGE SCALE GENOMIC DNA]</scope>
    <source>
        <strain evidence="2 3">FRR 5400</strain>
    </source>
</reference>
<dbReference type="AlphaFoldDB" id="A0A8H6E261"/>
<dbReference type="SUPFAM" id="SSF103473">
    <property type="entry name" value="MFS general substrate transporter"/>
    <property type="match status" value="1"/>
</dbReference>
<sequence>MNSSDPAETLEVSKATVAAHDAPLSEKKALSIDKDLAISPSIEEVPATKVAGASMDDTDLQKAYPTNEELRTLRRVCGDIPWTSYTVAFVELCERFSYYGTTAVFVNFIQRPMPVGSSTGATYDNSRVPGALNMGQQASTGLTLFNSFWSYIMPMFGAFLADQYWGRFRTVMYSIAAALLGHLILVISAIPGVISHPNGAIACFSIGLIIMGVGTDRHRTLDK</sequence>
<keyword evidence="3" id="KW-1185">Reference proteome</keyword>
<keyword evidence="1" id="KW-1133">Transmembrane helix</keyword>
<dbReference type="Proteomes" id="UP000541154">
    <property type="component" value="Unassembled WGS sequence"/>
</dbReference>
<organism evidence="2 3">
    <name type="scientific">Petromyces alliaceus</name>
    <name type="common">Aspergillus alliaceus</name>
    <dbReference type="NCBI Taxonomy" id="209559"/>
    <lineage>
        <taxon>Eukaryota</taxon>
        <taxon>Fungi</taxon>
        <taxon>Dikarya</taxon>
        <taxon>Ascomycota</taxon>
        <taxon>Pezizomycotina</taxon>
        <taxon>Eurotiomycetes</taxon>
        <taxon>Eurotiomycetidae</taxon>
        <taxon>Eurotiales</taxon>
        <taxon>Aspergillaceae</taxon>
        <taxon>Aspergillus</taxon>
        <taxon>Aspergillus subgen. Circumdati</taxon>
    </lineage>
</organism>
<name>A0A8H6E261_PETAA</name>
<evidence type="ECO:0000256" key="1">
    <source>
        <dbReference type="SAM" id="Phobius"/>
    </source>
</evidence>
<keyword evidence="1" id="KW-0812">Transmembrane</keyword>
<feature type="transmembrane region" description="Helical" evidence="1">
    <location>
        <begin position="173"/>
        <end position="193"/>
    </location>
</feature>
<protein>
    <submittedName>
        <fullName evidence="2">Uncharacterized protein</fullName>
    </submittedName>
</protein>
<dbReference type="Gene3D" id="1.20.1250.20">
    <property type="entry name" value="MFS general substrate transporter like domains"/>
    <property type="match status" value="1"/>
</dbReference>